<protein>
    <recommendedName>
        <fullName evidence="3 6">Glutaminase</fullName>
        <ecNumber evidence="3 6">3.5.1.2</ecNumber>
    </recommendedName>
</protein>
<dbReference type="PANTHER" id="PTHR12544:SF29">
    <property type="entry name" value="GLUTAMINASE"/>
    <property type="match status" value="1"/>
</dbReference>
<reference evidence="7 8" key="1">
    <citation type="submission" date="2018-07" db="EMBL/GenBank/DDBJ databases">
        <authorList>
            <person name="Quirk P.G."/>
            <person name="Krulwich T.A."/>
        </authorList>
    </citation>
    <scope>NUCLEOTIDE SEQUENCE [LARGE SCALE GENOMIC DNA]</scope>
    <source>
        <strain evidence="7 8">CC-BB4</strain>
    </source>
</reference>
<feature type="binding site" evidence="6">
    <location>
        <position position="121"/>
    </location>
    <ligand>
        <name>substrate</name>
    </ligand>
</feature>
<dbReference type="InterPro" id="IPR015868">
    <property type="entry name" value="Glutaminase"/>
</dbReference>
<dbReference type="AlphaFoldDB" id="A0A346A1A0"/>
<evidence type="ECO:0000256" key="4">
    <source>
        <dbReference type="ARBA" id="ARBA00022801"/>
    </source>
</evidence>
<keyword evidence="8" id="KW-1185">Reference proteome</keyword>
<dbReference type="GO" id="GO:0006537">
    <property type="term" value="P:glutamate biosynthetic process"/>
    <property type="evidence" value="ECO:0007669"/>
    <property type="project" value="TreeGrafter"/>
</dbReference>
<dbReference type="EC" id="3.5.1.2" evidence="3 6"/>
<dbReference type="GO" id="GO:0006543">
    <property type="term" value="P:L-glutamine catabolic process"/>
    <property type="evidence" value="ECO:0007669"/>
    <property type="project" value="TreeGrafter"/>
</dbReference>
<feature type="binding site" evidence="6">
    <location>
        <position position="248"/>
    </location>
    <ligand>
        <name>substrate</name>
    </ligand>
</feature>
<comment type="similarity">
    <text evidence="1 6">Belongs to the glutaminase family.</text>
</comment>
<feature type="binding site" evidence="6">
    <location>
        <position position="71"/>
    </location>
    <ligand>
        <name>substrate</name>
    </ligand>
</feature>
<evidence type="ECO:0000256" key="2">
    <source>
        <dbReference type="ARBA" id="ARBA00011881"/>
    </source>
</evidence>
<dbReference type="EMBL" id="CP031417">
    <property type="protein sequence ID" value="AXK82947.1"/>
    <property type="molecule type" value="Genomic_DNA"/>
</dbReference>
<comment type="catalytic activity">
    <reaction evidence="5 6">
        <text>L-glutamine + H2O = L-glutamate + NH4(+)</text>
        <dbReference type="Rhea" id="RHEA:15889"/>
        <dbReference type="ChEBI" id="CHEBI:15377"/>
        <dbReference type="ChEBI" id="CHEBI:28938"/>
        <dbReference type="ChEBI" id="CHEBI:29985"/>
        <dbReference type="ChEBI" id="CHEBI:58359"/>
        <dbReference type="EC" id="3.5.1.2"/>
    </reaction>
</comment>
<evidence type="ECO:0000313" key="8">
    <source>
        <dbReference type="Proteomes" id="UP000254889"/>
    </source>
</evidence>
<keyword evidence="4 6" id="KW-0378">Hydrolase</keyword>
<gene>
    <name evidence="6 7" type="primary">glsA</name>
    <name evidence="7" type="ORF">DW352_21940</name>
</gene>
<feature type="binding site" evidence="6">
    <location>
        <position position="266"/>
    </location>
    <ligand>
        <name>substrate</name>
    </ligand>
</feature>
<dbReference type="PANTHER" id="PTHR12544">
    <property type="entry name" value="GLUTAMINASE"/>
    <property type="match status" value="1"/>
</dbReference>
<evidence type="ECO:0000313" key="7">
    <source>
        <dbReference type="EMBL" id="AXK82947.1"/>
    </source>
</evidence>
<dbReference type="HAMAP" id="MF_00313">
    <property type="entry name" value="Glutaminase"/>
    <property type="match status" value="1"/>
</dbReference>
<dbReference type="Gene3D" id="3.40.710.10">
    <property type="entry name" value="DD-peptidase/beta-lactamase superfamily"/>
    <property type="match status" value="1"/>
</dbReference>
<dbReference type="FunFam" id="3.40.710.10:FF:000005">
    <property type="entry name" value="Glutaminase"/>
    <property type="match status" value="1"/>
</dbReference>
<sequence>METSGHPTGSYVDQLLRNIHALVIGDNSGELASYIPGLANADPDQFGVAIATANGKLYSFGNVDAKFTIQSISKALTYCLVLEIKGRRDVFARVGVEPSGDPFNAIEFDPRTSRPYNPMVNAGAITVAGILRDELGRDAFDFILTRFSEAAGRPLELNEEVYLSEARTGHRNRAIGHLLLGMGALSDRCEDAVDLYFRQCSIDVDTLSLATIGATLANLGENPFTGKQVFDVSAVRDTLAVMFTCGMYDYAGNWAFDVGVPAKSGVGGGILGIVNRQLGIGTYSPRLDRNGNSVRGLTAFKALSDELGLHAFDPTNAGSSLVESFFRDDPPHV</sequence>
<dbReference type="KEGG" id="ptaw:DW352_21940"/>
<evidence type="ECO:0000256" key="6">
    <source>
        <dbReference type="HAMAP-Rule" id="MF_00313"/>
    </source>
</evidence>
<dbReference type="SUPFAM" id="SSF56601">
    <property type="entry name" value="beta-lactamase/transpeptidase-like"/>
    <property type="match status" value="1"/>
</dbReference>
<evidence type="ECO:0000256" key="3">
    <source>
        <dbReference type="ARBA" id="ARBA00012918"/>
    </source>
</evidence>
<organism evidence="7 8">
    <name type="scientific">Pseudolabrys taiwanensis</name>
    <dbReference type="NCBI Taxonomy" id="331696"/>
    <lineage>
        <taxon>Bacteria</taxon>
        <taxon>Pseudomonadati</taxon>
        <taxon>Pseudomonadota</taxon>
        <taxon>Alphaproteobacteria</taxon>
        <taxon>Hyphomicrobiales</taxon>
        <taxon>Xanthobacteraceae</taxon>
        <taxon>Pseudolabrys</taxon>
    </lineage>
</organism>
<dbReference type="RefSeq" id="WP_115693326.1">
    <property type="nucleotide sequence ID" value="NZ_CP031417.1"/>
</dbReference>
<comment type="subunit">
    <text evidence="2 6">Homotetramer.</text>
</comment>
<dbReference type="GO" id="GO:0004359">
    <property type="term" value="F:glutaminase activity"/>
    <property type="evidence" value="ECO:0007669"/>
    <property type="project" value="UniProtKB-UniRule"/>
</dbReference>
<feature type="binding site" evidence="6">
    <location>
        <position position="196"/>
    </location>
    <ligand>
        <name>substrate</name>
    </ligand>
</feature>
<feature type="binding site" evidence="6">
    <location>
        <position position="172"/>
    </location>
    <ligand>
        <name>substrate</name>
    </ligand>
</feature>
<evidence type="ECO:0000256" key="5">
    <source>
        <dbReference type="ARBA" id="ARBA00049534"/>
    </source>
</evidence>
<dbReference type="NCBIfam" id="TIGR03814">
    <property type="entry name" value="Gln_ase"/>
    <property type="match status" value="1"/>
</dbReference>
<evidence type="ECO:0000256" key="1">
    <source>
        <dbReference type="ARBA" id="ARBA00011076"/>
    </source>
</evidence>
<keyword evidence="6" id="KW-0007">Acetylation</keyword>
<dbReference type="Proteomes" id="UP000254889">
    <property type="component" value="Chromosome"/>
</dbReference>
<proteinExistence type="inferred from homology"/>
<name>A0A346A1A0_9HYPH</name>
<dbReference type="Pfam" id="PF04960">
    <property type="entry name" value="Glutaminase"/>
    <property type="match status" value="1"/>
</dbReference>
<feature type="binding site" evidence="6">
    <location>
        <position position="165"/>
    </location>
    <ligand>
        <name>substrate</name>
    </ligand>
</feature>
<accession>A0A346A1A0</accession>
<dbReference type="OrthoDB" id="9788822at2"/>
<dbReference type="InterPro" id="IPR012338">
    <property type="entry name" value="Beta-lactam/transpept-like"/>
</dbReference>